<sequence length="141" mass="15382">MDPITIAVVTAATGKAVELAGDPVKNGAKQLYALIRGRFKDDDEELAKIERTPDGPEKAAVLEGVIRRAAEQDPEIRRQAEALEALVRQAMEANAQYRRELEDLREAVREQAAPQYGNSFSGVANKVVEVGQISGDATFNF</sequence>
<feature type="coiled-coil region" evidence="1">
    <location>
        <begin position="76"/>
        <end position="110"/>
    </location>
</feature>
<accession>A0ABV9U4W2</accession>
<keyword evidence="1" id="KW-0175">Coiled coil</keyword>
<evidence type="ECO:0000313" key="3">
    <source>
        <dbReference type="Proteomes" id="UP001595872"/>
    </source>
</evidence>
<comment type="caution">
    <text evidence="2">The sequence shown here is derived from an EMBL/GenBank/DDBJ whole genome shotgun (WGS) entry which is preliminary data.</text>
</comment>
<dbReference type="Proteomes" id="UP001595872">
    <property type="component" value="Unassembled WGS sequence"/>
</dbReference>
<dbReference type="EMBL" id="JBHSIT010000009">
    <property type="protein sequence ID" value="MFC4911523.1"/>
    <property type="molecule type" value="Genomic_DNA"/>
</dbReference>
<name>A0ABV9U4W2_9ACTN</name>
<evidence type="ECO:0000256" key="1">
    <source>
        <dbReference type="SAM" id="Coils"/>
    </source>
</evidence>
<proteinExistence type="predicted"/>
<gene>
    <name evidence="2" type="ORF">ACFPCY_29765</name>
</gene>
<evidence type="ECO:0000313" key="2">
    <source>
        <dbReference type="EMBL" id="MFC4911523.1"/>
    </source>
</evidence>
<keyword evidence="3" id="KW-1185">Reference proteome</keyword>
<dbReference type="RefSeq" id="WP_378260511.1">
    <property type="nucleotide sequence ID" value="NZ_JBHSIT010000009.1"/>
</dbReference>
<protein>
    <submittedName>
        <fullName evidence="2">Uncharacterized protein</fullName>
    </submittedName>
</protein>
<reference evidence="3" key="1">
    <citation type="journal article" date="2019" name="Int. J. Syst. Evol. Microbiol.">
        <title>The Global Catalogue of Microorganisms (GCM) 10K type strain sequencing project: providing services to taxonomists for standard genome sequencing and annotation.</title>
        <authorList>
            <consortium name="The Broad Institute Genomics Platform"/>
            <consortium name="The Broad Institute Genome Sequencing Center for Infectious Disease"/>
            <person name="Wu L."/>
            <person name="Ma J."/>
        </authorList>
    </citation>
    <scope>NUCLEOTIDE SEQUENCE [LARGE SCALE GENOMIC DNA]</scope>
    <source>
        <strain evidence="3">KLKA75</strain>
    </source>
</reference>
<organism evidence="2 3">
    <name type="scientific">Actinomadura gamaensis</name>
    <dbReference type="NCBI Taxonomy" id="1763541"/>
    <lineage>
        <taxon>Bacteria</taxon>
        <taxon>Bacillati</taxon>
        <taxon>Actinomycetota</taxon>
        <taxon>Actinomycetes</taxon>
        <taxon>Streptosporangiales</taxon>
        <taxon>Thermomonosporaceae</taxon>
        <taxon>Actinomadura</taxon>
    </lineage>
</organism>